<dbReference type="Gene3D" id="6.10.320.10">
    <property type="match status" value="1"/>
</dbReference>
<dbReference type="Proteomes" id="UP000621799">
    <property type="component" value="Unassembled WGS sequence"/>
</dbReference>
<proteinExistence type="predicted"/>
<dbReference type="NCBIfam" id="NF038048">
    <property type="entry name" value="DIP1984_fam"/>
    <property type="match status" value="1"/>
</dbReference>
<name>A0A928W1D4_9CYAN</name>
<keyword evidence="2" id="KW-1185">Reference proteome</keyword>
<comment type="caution">
    <text evidence="1">The sequence shown here is derived from an EMBL/GenBank/DDBJ whole genome shotgun (WGS) entry which is preliminary data.</text>
</comment>
<dbReference type="EMBL" id="JADEXN010000423">
    <property type="protein sequence ID" value="MBE9042737.1"/>
    <property type="molecule type" value="Genomic_DNA"/>
</dbReference>
<dbReference type="AlphaFoldDB" id="A0A928W1D4"/>
<dbReference type="CDD" id="cd12208">
    <property type="entry name" value="DIP1984-like"/>
    <property type="match status" value="1"/>
</dbReference>
<dbReference type="RefSeq" id="WP_264322886.1">
    <property type="nucleotide sequence ID" value="NZ_JADEXN010000423.1"/>
</dbReference>
<protein>
    <submittedName>
        <fullName evidence="1">DIP1984 family protein</fullName>
    </submittedName>
</protein>
<evidence type="ECO:0000313" key="2">
    <source>
        <dbReference type="Proteomes" id="UP000621799"/>
    </source>
</evidence>
<evidence type="ECO:0000313" key="1">
    <source>
        <dbReference type="EMBL" id="MBE9042737.1"/>
    </source>
</evidence>
<sequence>MKLAEALILRADCQKRVNQLQQRLMRNAQVQEGETPSEDPQTLLAEVDGAIAELTSLIQRINRTNSRTELESGAMLSDALAQRDTLLLQHRVYNTVVTTASTRQNRYGQSEIKIFSTVNVAELQGQLDRLSQQCRILDTSIQQANWNTELLD</sequence>
<organism evidence="1 2">
    <name type="scientific">Zarconia navalis LEGE 11467</name>
    <dbReference type="NCBI Taxonomy" id="1828826"/>
    <lineage>
        <taxon>Bacteria</taxon>
        <taxon>Bacillati</taxon>
        <taxon>Cyanobacteriota</taxon>
        <taxon>Cyanophyceae</taxon>
        <taxon>Oscillatoriophycideae</taxon>
        <taxon>Oscillatoriales</taxon>
        <taxon>Oscillatoriales incertae sedis</taxon>
        <taxon>Zarconia</taxon>
        <taxon>Zarconia navalis</taxon>
    </lineage>
</organism>
<dbReference type="InterPro" id="IPR047741">
    <property type="entry name" value="DIP1984-like"/>
</dbReference>
<dbReference type="Pfam" id="PF20935">
    <property type="entry name" value="DUF6847"/>
    <property type="match status" value="1"/>
</dbReference>
<gene>
    <name evidence="1" type="ORF">IQ235_18415</name>
</gene>
<accession>A0A928W1D4</accession>
<reference evidence="1" key="1">
    <citation type="submission" date="2020-10" db="EMBL/GenBank/DDBJ databases">
        <authorList>
            <person name="Castelo-Branco R."/>
            <person name="Eusebio N."/>
            <person name="Adriana R."/>
            <person name="Vieira A."/>
            <person name="Brugerolle De Fraissinette N."/>
            <person name="Rezende De Castro R."/>
            <person name="Schneider M.P."/>
            <person name="Vasconcelos V."/>
            <person name="Leao P.N."/>
        </authorList>
    </citation>
    <scope>NUCLEOTIDE SEQUENCE</scope>
    <source>
        <strain evidence="1">LEGE 11467</strain>
    </source>
</reference>